<feature type="region of interest" description="Disordered" evidence="2">
    <location>
        <begin position="132"/>
        <end position="179"/>
    </location>
</feature>
<reference evidence="5" key="1">
    <citation type="submission" date="2025-08" db="UniProtKB">
        <authorList>
            <consortium name="RefSeq"/>
        </authorList>
    </citation>
    <scope>IDENTIFICATION</scope>
</reference>
<dbReference type="PROSITE" id="PS50157">
    <property type="entry name" value="ZINC_FINGER_C2H2_2"/>
    <property type="match status" value="1"/>
</dbReference>
<evidence type="ECO:0000256" key="2">
    <source>
        <dbReference type="SAM" id="MobiDB-lite"/>
    </source>
</evidence>
<evidence type="ECO:0000313" key="5">
    <source>
        <dbReference type="RefSeq" id="XP_030631719.1"/>
    </source>
</evidence>
<feature type="region of interest" description="Disordered" evidence="2">
    <location>
        <begin position="200"/>
        <end position="282"/>
    </location>
</feature>
<feature type="compositionally biased region" description="Pro residues" evidence="2">
    <location>
        <begin position="207"/>
        <end position="223"/>
    </location>
</feature>
<sequence length="360" mass="39506">MQECNMKCTFYGCKRTYSDLEALNRHIQDHKIPAESLPGKIFLCSTIGCDGSFSNMQQLMEHMREHHKPNCFFLCESCKAKLRSYRTLLKHLQTCAKVAKSKAAKAGALAEPGMTPDTDPIAVSFAPVTVEQPSTNAASVKPEEMESDVTLSTPQLQPSRETQENSTLLGSFSSTGLPREPVTVLEPAVQSTANLSHLSRAEASCSPLPPNLSPAHTQPPLPDPALQQQQQKAPKASFPNLPLPPQHTPPGSNAVWRKNQAEPPGPLLHRWNSPPSSQSLNRDECQSFNCRILWEHTRGRYSCLQCGHSTPDRKEMTAHIEGQHKSPGGRLNNDSDVGVTSPSVITKTSTDSEHSVYTQL</sequence>
<dbReference type="RefSeq" id="XP_030631719.1">
    <property type="nucleotide sequence ID" value="XM_030775859.1"/>
</dbReference>
<feature type="compositionally biased region" description="Polar residues" evidence="2">
    <location>
        <begin position="149"/>
        <end position="160"/>
    </location>
</feature>
<dbReference type="InParanoid" id="A0A6J2VIB7"/>
<dbReference type="PANTHER" id="PTHR21695">
    <property type="entry name" value="ZINC FINGER PROTEIN 414"/>
    <property type="match status" value="1"/>
</dbReference>
<keyword evidence="4" id="KW-1185">Reference proteome</keyword>
<dbReference type="CTD" id="84330"/>
<evidence type="ECO:0000256" key="1">
    <source>
        <dbReference type="PROSITE-ProRule" id="PRU00042"/>
    </source>
</evidence>
<dbReference type="InterPro" id="IPR013087">
    <property type="entry name" value="Znf_C2H2_type"/>
</dbReference>
<dbReference type="PROSITE" id="PS00028">
    <property type="entry name" value="ZINC_FINGER_C2H2_1"/>
    <property type="match status" value="1"/>
</dbReference>
<dbReference type="OrthoDB" id="8730587at2759"/>
<keyword evidence="1" id="KW-0862">Zinc</keyword>
<dbReference type="InterPro" id="IPR039882">
    <property type="entry name" value="ZN414"/>
</dbReference>
<evidence type="ECO:0000259" key="3">
    <source>
        <dbReference type="PROSITE" id="PS50157"/>
    </source>
</evidence>
<dbReference type="GO" id="GO:0008270">
    <property type="term" value="F:zinc ion binding"/>
    <property type="evidence" value="ECO:0007669"/>
    <property type="project" value="UniProtKB-KW"/>
</dbReference>
<dbReference type="Pfam" id="PF15909">
    <property type="entry name" value="zf-C2H2_8"/>
    <property type="match status" value="1"/>
</dbReference>
<keyword evidence="1" id="KW-0863">Zinc-finger</keyword>
<protein>
    <submittedName>
        <fullName evidence="5">Zinc finger protein 414</fullName>
    </submittedName>
</protein>
<gene>
    <name evidence="5" type="primary">znf414</name>
</gene>
<feature type="domain" description="C2H2-type" evidence="3">
    <location>
        <begin position="42"/>
        <end position="66"/>
    </location>
</feature>
<accession>A0A6J2VIB7</accession>
<dbReference type="InterPro" id="IPR031799">
    <property type="entry name" value="Znf-C2H2_ribbon"/>
</dbReference>
<dbReference type="SMART" id="SM00355">
    <property type="entry name" value="ZnF_C2H2"/>
    <property type="match status" value="4"/>
</dbReference>
<organism evidence="4 5">
    <name type="scientific">Chanos chanos</name>
    <name type="common">Milkfish</name>
    <name type="synonym">Mugil chanos</name>
    <dbReference type="NCBI Taxonomy" id="29144"/>
    <lineage>
        <taxon>Eukaryota</taxon>
        <taxon>Metazoa</taxon>
        <taxon>Chordata</taxon>
        <taxon>Craniata</taxon>
        <taxon>Vertebrata</taxon>
        <taxon>Euteleostomi</taxon>
        <taxon>Actinopterygii</taxon>
        <taxon>Neopterygii</taxon>
        <taxon>Teleostei</taxon>
        <taxon>Ostariophysi</taxon>
        <taxon>Gonorynchiformes</taxon>
        <taxon>Chanidae</taxon>
        <taxon>Chanos</taxon>
    </lineage>
</organism>
<dbReference type="AlphaFoldDB" id="A0A6J2VIB7"/>
<dbReference type="PANTHER" id="PTHR21695:SF0">
    <property type="entry name" value="ZINC FINGER PROTEIN 414"/>
    <property type="match status" value="1"/>
</dbReference>
<feature type="compositionally biased region" description="Low complexity" evidence="2">
    <location>
        <begin position="224"/>
        <end position="240"/>
    </location>
</feature>
<dbReference type="Gene3D" id="3.30.160.60">
    <property type="entry name" value="Classic Zinc Finger"/>
    <property type="match status" value="1"/>
</dbReference>
<evidence type="ECO:0000313" key="4">
    <source>
        <dbReference type="Proteomes" id="UP000504632"/>
    </source>
</evidence>
<name>A0A6J2VIB7_CHACN</name>
<proteinExistence type="predicted"/>
<dbReference type="GeneID" id="115813243"/>
<keyword evidence="1" id="KW-0479">Metal-binding</keyword>
<dbReference type="Proteomes" id="UP000504632">
    <property type="component" value="Chromosome 5"/>
</dbReference>
<feature type="compositionally biased region" description="Low complexity" evidence="2">
    <location>
        <begin position="166"/>
        <end position="177"/>
    </location>
</feature>